<feature type="region of interest" description="Disordered" evidence="4">
    <location>
        <begin position="1"/>
        <end position="25"/>
    </location>
</feature>
<protein>
    <recommendedName>
        <fullName evidence="7">ABC transporter domain-containing protein</fullName>
    </recommendedName>
</protein>
<evidence type="ECO:0000256" key="3">
    <source>
        <dbReference type="ARBA" id="ARBA00022840"/>
    </source>
</evidence>
<comment type="caution">
    <text evidence="5">The sequence shown here is derived from an EMBL/GenBank/DDBJ whole genome shotgun (WGS) entry which is preliminary data.</text>
</comment>
<sequence length="73" mass="8004">MERIHEYLGVEQEPQNGIKPPAAWPTKQGTIEVEGLTARYAPHLPPVLKSVSFSVKAGQKLEFVGEPGAEKVH</sequence>
<dbReference type="AlphaFoldDB" id="A0A0L0ULA3"/>
<reference evidence="6" key="1">
    <citation type="submission" date="2014-03" db="EMBL/GenBank/DDBJ databases">
        <title>The Genome Sequence of Puccinia striiformis f. sp. tritici PST-78.</title>
        <authorList>
            <consortium name="The Broad Institute Genome Sequencing Platform"/>
            <person name="Cuomo C."/>
            <person name="Hulbert S."/>
            <person name="Chen X."/>
            <person name="Walker B."/>
            <person name="Young S.K."/>
            <person name="Zeng Q."/>
            <person name="Gargeya S."/>
            <person name="Fitzgerald M."/>
            <person name="Haas B."/>
            <person name="Abouelleil A."/>
            <person name="Alvarado L."/>
            <person name="Arachchi H.M."/>
            <person name="Berlin A.M."/>
            <person name="Chapman S.B."/>
            <person name="Goldberg J."/>
            <person name="Griggs A."/>
            <person name="Gujja S."/>
            <person name="Hansen M."/>
            <person name="Howarth C."/>
            <person name="Imamovic A."/>
            <person name="Larimer J."/>
            <person name="McCowan C."/>
            <person name="Montmayeur A."/>
            <person name="Murphy C."/>
            <person name="Neiman D."/>
            <person name="Pearson M."/>
            <person name="Priest M."/>
            <person name="Roberts A."/>
            <person name="Saif S."/>
            <person name="Shea T."/>
            <person name="Sisk P."/>
            <person name="Sykes S."/>
            <person name="Wortman J."/>
            <person name="Nusbaum C."/>
            <person name="Birren B."/>
        </authorList>
    </citation>
    <scope>NUCLEOTIDE SEQUENCE [LARGE SCALE GENOMIC DNA]</scope>
    <source>
        <strain evidence="6">race PST-78</strain>
    </source>
</reference>
<dbReference type="GO" id="GO:0005524">
    <property type="term" value="F:ATP binding"/>
    <property type="evidence" value="ECO:0007669"/>
    <property type="project" value="UniProtKB-KW"/>
</dbReference>
<keyword evidence="2" id="KW-0547">Nucleotide-binding</keyword>
<dbReference type="SUPFAM" id="SSF52540">
    <property type="entry name" value="P-loop containing nucleoside triphosphate hydrolases"/>
    <property type="match status" value="1"/>
</dbReference>
<evidence type="ECO:0000256" key="2">
    <source>
        <dbReference type="ARBA" id="ARBA00022741"/>
    </source>
</evidence>
<accession>A0A0L0ULA3</accession>
<dbReference type="InterPro" id="IPR050173">
    <property type="entry name" value="ABC_transporter_C-like"/>
</dbReference>
<proteinExistence type="predicted"/>
<evidence type="ECO:0000256" key="1">
    <source>
        <dbReference type="ARBA" id="ARBA00022737"/>
    </source>
</evidence>
<evidence type="ECO:0000313" key="5">
    <source>
        <dbReference type="EMBL" id="KNE87750.1"/>
    </source>
</evidence>
<keyword evidence="6" id="KW-1185">Reference proteome</keyword>
<dbReference type="EMBL" id="AJIL01004293">
    <property type="protein sequence ID" value="KNE87750.1"/>
    <property type="molecule type" value="Genomic_DNA"/>
</dbReference>
<dbReference type="Gene3D" id="3.40.50.300">
    <property type="entry name" value="P-loop containing nucleotide triphosphate hydrolases"/>
    <property type="match status" value="1"/>
</dbReference>
<dbReference type="GO" id="GO:0042626">
    <property type="term" value="F:ATPase-coupled transmembrane transporter activity"/>
    <property type="evidence" value="ECO:0007669"/>
    <property type="project" value="TreeGrafter"/>
</dbReference>
<dbReference type="GO" id="GO:0000329">
    <property type="term" value="C:fungal-type vacuole membrane"/>
    <property type="evidence" value="ECO:0007669"/>
    <property type="project" value="TreeGrafter"/>
</dbReference>
<dbReference type="STRING" id="1165861.A0A0L0ULA3"/>
<evidence type="ECO:0000256" key="4">
    <source>
        <dbReference type="SAM" id="MobiDB-lite"/>
    </source>
</evidence>
<dbReference type="InterPro" id="IPR027417">
    <property type="entry name" value="P-loop_NTPase"/>
</dbReference>
<name>A0A0L0ULA3_9BASI</name>
<keyword evidence="1" id="KW-0677">Repeat</keyword>
<evidence type="ECO:0008006" key="7">
    <source>
        <dbReference type="Google" id="ProtNLM"/>
    </source>
</evidence>
<keyword evidence="3" id="KW-0067">ATP-binding</keyword>
<gene>
    <name evidence="5" type="ORF">PSTG_18859</name>
</gene>
<dbReference type="PANTHER" id="PTHR24223:SF353">
    <property type="entry name" value="ABC TRANSPORTER ATP-BINDING PROTEIN_PERMEASE VMR1-RELATED"/>
    <property type="match status" value="1"/>
</dbReference>
<organism evidence="5 6">
    <name type="scientific">Puccinia striiformis f. sp. tritici PST-78</name>
    <dbReference type="NCBI Taxonomy" id="1165861"/>
    <lineage>
        <taxon>Eukaryota</taxon>
        <taxon>Fungi</taxon>
        <taxon>Dikarya</taxon>
        <taxon>Basidiomycota</taxon>
        <taxon>Pucciniomycotina</taxon>
        <taxon>Pucciniomycetes</taxon>
        <taxon>Pucciniales</taxon>
        <taxon>Pucciniaceae</taxon>
        <taxon>Puccinia</taxon>
    </lineage>
</organism>
<dbReference type="PANTHER" id="PTHR24223">
    <property type="entry name" value="ATP-BINDING CASSETTE SUB-FAMILY C"/>
    <property type="match status" value="1"/>
</dbReference>
<dbReference type="Proteomes" id="UP000054564">
    <property type="component" value="Unassembled WGS sequence"/>
</dbReference>
<evidence type="ECO:0000313" key="6">
    <source>
        <dbReference type="Proteomes" id="UP000054564"/>
    </source>
</evidence>